<dbReference type="EMBL" id="JADKFW010000021">
    <property type="protein sequence ID" value="MBK9719495.1"/>
    <property type="molecule type" value="Genomic_DNA"/>
</dbReference>
<accession>A0A9D7SD82</accession>
<sequence>MDGDNFSNLSSKEYTLRTTDTSRNQSLISEKKITAYSGKYSKVESNQLNLDLLKEFKLGDTSRLITNLYYRGSLFSRDTVYLRNISNIGLGIYFLGKKSKFLGGLYVELPDINNNIEKSMPESERNIRPPLKKLTFGIVTKFSISSILGFVNRPRRPD</sequence>
<gene>
    <name evidence="1" type="ORF">IPO85_18660</name>
</gene>
<evidence type="ECO:0000313" key="2">
    <source>
        <dbReference type="Proteomes" id="UP000808349"/>
    </source>
</evidence>
<name>A0A9D7SD82_9BACT</name>
<dbReference type="AlphaFoldDB" id="A0A9D7SD82"/>
<proteinExistence type="predicted"/>
<protein>
    <submittedName>
        <fullName evidence="1">Uncharacterized protein</fullName>
    </submittedName>
</protein>
<evidence type="ECO:0000313" key="1">
    <source>
        <dbReference type="EMBL" id="MBK9719495.1"/>
    </source>
</evidence>
<organism evidence="1 2">
    <name type="scientific">Candidatus Defluviibacterium haderslevense</name>
    <dbReference type="NCBI Taxonomy" id="2981993"/>
    <lineage>
        <taxon>Bacteria</taxon>
        <taxon>Pseudomonadati</taxon>
        <taxon>Bacteroidota</taxon>
        <taxon>Saprospiria</taxon>
        <taxon>Saprospirales</taxon>
        <taxon>Saprospiraceae</taxon>
        <taxon>Candidatus Defluviibacterium</taxon>
    </lineage>
</organism>
<comment type="caution">
    <text evidence="1">The sequence shown here is derived from an EMBL/GenBank/DDBJ whole genome shotgun (WGS) entry which is preliminary data.</text>
</comment>
<dbReference type="Proteomes" id="UP000808349">
    <property type="component" value="Unassembled WGS sequence"/>
</dbReference>
<reference evidence="1 2" key="1">
    <citation type="submission" date="2020-10" db="EMBL/GenBank/DDBJ databases">
        <title>Connecting structure to function with the recovery of over 1000 high-quality activated sludge metagenome-assembled genomes encoding full-length rRNA genes using long-read sequencing.</title>
        <authorList>
            <person name="Singleton C.M."/>
            <person name="Petriglieri F."/>
            <person name="Kristensen J.M."/>
            <person name="Kirkegaard R.H."/>
            <person name="Michaelsen T.Y."/>
            <person name="Andersen M.H."/>
            <person name="Karst S.M."/>
            <person name="Dueholm M.S."/>
            <person name="Nielsen P.H."/>
            <person name="Albertsen M."/>
        </authorList>
    </citation>
    <scope>NUCLEOTIDE SEQUENCE [LARGE SCALE GENOMIC DNA]</scope>
    <source>
        <strain evidence="1">Ribe_18-Q3-R11-54_BAT3C.373</strain>
    </source>
</reference>